<evidence type="ECO:0000313" key="2">
    <source>
        <dbReference type="EMBL" id="DAA03949.1"/>
    </source>
</evidence>
<name>Q6IKC3_DROME</name>
<dbReference type="EMBL" id="BK002443">
    <property type="protein sequence ID" value="DAA03949.1"/>
    <property type="molecule type" value="Genomic_DNA"/>
</dbReference>
<organism evidence="2">
    <name type="scientific">Drosophila melanogaster</name>
    <name type="common">Fruit fly</name>
    <dbReference type="NCBI Taxonomy" id="7227"/>
    <lineage>
        <taxon>Eukaryota</taxon>
        <taxon>Metazoa</taxon>
        <taxon>Ecdysozoa</taxon>
        <taxon>Arthropoda</taxon>
        <taxon>Hexapoda</taxon>
        <taxon>Insecta</taxon>
        <taxon>Pterygota</taxon>
        <taxon>Neoptera</taxon>
        <taxon>Endopterygota</taxon>
        <taxon>Diptera</taxon>
        <taxon>Brachycera</taxon>
        <taxon>Muscomorpha</taxon>
        <taxon>Ephydroidea</taxon>
        <taxon>Drosophilidae</taxon>
        <taxon>Drosophila</taxon>
        <taxon>Sophophora</taxon>
    </lineage>
</organism>
<gene>
    <name evidence="2" type="ORF">HDC12883</name>
</gene>
<dbReference type="AlphaFoldDB" id="Q6IKC3"/>
<evidence type="ECO:0000256" key="1">
    <source>
        <dbReference type="SAM" id="MobiDB-lite"/>
    </source>
</evidence>
<proteinExistence type="predicted"/>
<reference evidence="2" key="1">
    <citation type="journal article" date="2003" name="Genome Biol.">
        <title>An integrated gene annotation and transcriptional profiling approach towards the full gene content of the Drosophila genome.</title>
        <authorList>
            <person name="Hild M."/>
            <person name="Beckmann B."/>
            <person name="Haas S.A."/>
            <person name="Koch B."/>
            <person name="Solovyev V."/>
            <person name="Busold C."/>
            <person name="Fellenberg K."/>
            <person name="Boutros M."/>
            <person name="Vingron M."/>
            <person name="Sauer F."/>
            <person name="Hoheisel J.D."/>
            <person name="Paro R."/>
        </authorList>
    </citation>
    <scope>NUCLEOTIDE SEQUENCE</scope>
</reference>
<feature type="region of interest" description="Disordered" evidence="1">
    <location>
        <begin position="101"/>
        <end position="127"/>
    </location>
</feature>
<accession>Q6IKC3</accession>
<sequence>MPPSQQTLQWLQNLLQAALKSMDLCSPARLRRRNRIRKCRNLKESVSNGVRALLSYATGVMEPHPPDPALKVAPTSAHIVLYSWAWSRFRFWAWASTWANEPSPRNNGHKTWPQERSGSGRSLKHYS</sequence>
<protein>
    <submittedName>
        <fullName evidence="2">HDC12883</fullName>
    </submittedName>
</protein>